<evidence type="ECO:0000313" key="7">
    <source>
        <dbReference type="Proteomes" id="UP000195570"/>
    </source>
</evidence>
<comment type="caution">
    <text evidence="6">The sequence shown here is derived from an EMBL/GenBank/DDBJ whole genome shotgun (WGS) entry which is preliminary data.</text>
</comment>
<evidence type="ECO:0000313" key="6">
    <source>
        <dbReference type="EMBL" id="SCU66533.1"/>
    </source>
</evidence>
<dbReference type="GeneID" id="92382180"/>
<feature type="region of interest" description="Disordered" evidence="5">
    <location>
        <begin position="664"/>
        <end position="860"/>
    </location>
</feature>
<keyword evidence="3" id="KW-0539">Nucleus</keyword>
<feature type="region of interest" description="Disordered" evidence="5">
    <location>
        <begin position="77"/>
        <end position="119"/>
    </location>
</feature>
<keyword evidence="4" id="KW-0175">Coiled coil</keyword>
<protein>
    <submittedName>
        <fullName evidence="6">Utp14 protein, putative</fullName>
    </submittedName>
</protein>
<feature type="compositionally biased region" description="Basic residues" evidence="5">
    <location>
        <begin position="93"/>
        <end position="104"/>
    </location>
</feature>
<gene>
    <name evidence="6" type="ORF">TEOVI_000824600</name>
</gene>
<proteinExistence type="predicted"/>
<feature type="coiled-coil region" evidence="4">
    <location>
        <begin position="612"/>
        <end position="639"/>
    </location>
</feature>
<feature type="region of interest" description="Disordered" evidence="5">
    <location>
        <begin position="131"/>
        <end position="150"/>
    </location>
</feature>
<organism evidence="6 7">
    <name type="scientific">Trypanosoma equiperdum</name>
    <dbReference type="NCBI Taxonomy" id="5694"/>
    <lineage>
        <taxon>Eukaryota</taxon>
        <taxon>Discoba</taxon>
        <taxon>Euglenozoa</taxon>
        <taxon>Kinetoplastea</taxon>
        <taxon>Metakinetoplastina</taxon>
        <taxon>Trypanosomatida</taxon>
        <taxon>Trypanosomatidae</taxon>
        <taxon>Trypanosoma</taxon>
    </lineage>
</organism>
<evidence type="ECO:0000256" key="1">
    <source>
        <dbReference type="ARBA" id="ARBA00004604"/>
    </source>
</evidence>
<feature type="compositionally biased region" description="Basic and acidic residues" evidence="5">
    <location>
        <begin position="689"/>
        <end position="698"/>
    </location>
</feature>
<dbReference type="PANTHER" id="PTHR14150">
    <property type="entry name" value="U3 SMALL NUCLEOLAR RNA-ASSOCIATED PROTEIN 14"/>
    <property type="match status" value="1"/>
</dbReference>
<feature type="region of interest" description="Disordered" evidence="5">
    <location>
        <begin position="158"/>
        <end position="212"/>
    </location>
</feature>
<sequence length="1040" mass="116011">MVLRRDGNGGGKISKKPAARATGKMKLGRKPRRERDGDGVQRSGVLNLNNPLIPPEFDEDIDDDLAFNSDDEEMYGHFFTKKRTSEALAPPKARSKQNGKKPSGKRCEGEDDMDGEDNALLLQQLRALGEIDGPEDLDFHEKDDDDDDDCIDIADMLDAAQGAEDSNRGETAATRRKKKKKRVDEDGITKKRRRSGVTEEDESIYGPASGVTDSKFGSAMQEMIAAAPKTAAQSRLQRSLANKNNLISVDVDDYTKERAMREKVREVVSQDLEKYKSFLRSYHESKHIQLPMRMPESNPVPSTLGAIVAAAEANLVVDKHEGATTSATSIATDGMTGNATRTSAFRLAGKVNSLLTKAGISKAQLVSEQRGDGIVPFDTNDNDDGVEDTGDLCRRRGRESDAPTTSYMAKLKAMLSYENARRRRVNRIKSKTYRRILRHEKERERERREKAFELLHPEKARAKLAERLMKARVEERITQKHKNTSKWVRHAKRFAQFDEATKDAINEQHMLHDRLMRKMEEDADADAFLNAANEDGGGSEASSEEERVVDRIIADATEKLSGQEGAHGTDSSKKKLTSLLWRGVDDDVEESQVVAAANMTPTEKARAELRGMKFMQQAKEREEKRYEEVLDQIQEDIRRKACGEAVDSDDEPSDFPEDVEDLDAAEPRRVGAPRSLPAKSNASLGRLTFQKEDKEDGGKTTVKVMENIQLKRRRGIDAREGQQKETSQNNVGESSEGGDEEGPMRESGSDDEAVIENTRPAPIVKGKVDRTKPKGEFAGLRKAKTVPPPALSIDTPTPSTAGKRSISTRTTILPKVTKRPRDQSSSFGESERKGTTASNPTNKMGVAQQENSREEGDDEEALLKQQEYLIARAFAQDDVDADFLAEKTAQVTNIMKPVDKNATLPGWGEWGGSDPRLNIKHQAKLHEMELQREIQKTTLLKSRADAALDHVIINHDGVELVPDRMLLHMIPRPFSNPTEFARSMRHPYGPEWNSAISFKEANQPRVEVRQGHVVAPLDLSLRGKKVAKTKRRKGEITTRV</sequence>
<feature type="compositionally biased region" description="Polar residues" evidence="5">
    <location>
        <begin position="794"/>
        <end position="811"/>
    </location>
</feature>
<evidence type="ECO:0000256" key="5">
    <source>
        <dbReference type="SAM" id="MobiDB-lite"/>
    </source>
</evidence>
<feature type="region of interest" description="Disordered" evidence="5">
    <location>
        <begin position="1"/>
        <end position="63"/>
    </location>
</feature>
<dbReference type="GO" id="GO:0032040">
    <property type="term" value="C:small-subunit processome"/>
    <property type="evidence" value="ECO:0007669"/>
    <property type="project" value="InterPro"/>
</dbReference>
<dbReference type="InterPro" id="IPR006709">
    <property type="entry name" value="SSU_processome_Utp14"/>
</dbReference>
<feature type="compositionally biased region" description="Basic and acidic residues" evidence="5">
    <location>
        <begin position="766"/>
        <end position="775"/>
    </location>
</feature>
<evidence type="ECO:0000256" key="4">
    <source>
        <dbReference type="SAM" id="Coils"/>
    </source>
</evidence>
<dbReference type="VEuPathDB" id="TriTrypDB:TEOVI_000824600"/>
<dbReference type="Proteomes" id="UP000195570">
    <property type="component" value="Unassembled WGS sequence"/>
</dbReference>
<name>A0A1G4I457_TRYEQ</name>
<dbReference type="PANTHER" id="PTHR14150:SF12">
    <property type="entry name" value="U3 SMALL NUCLEOLAR RNA-ASSOCIATED PROTEIN 14 HOMOLOG A"/>
    <property type="match status" value="1"/>
</dbReference>
<accession>A0A1G4I457</accession>
<keyword evidence="7" id="KW-1185">Reference proteome</keyword>
<evidence type="ECO:0000256" key="2">
    <source>
        <dbReference type="ARBA" id="ARBA00022553"/>
    </source>
</evidence>
<dbReference type="RefSeq" id="XP_067077968.1">
    <property type="nucleotide sequence ID" value="XM_067221867.1"/>
</dbReference>
<reference evidence="6" key="1">
    <citation type="submission" date="2016-09" db="EMBL/GenBank/DDBJ databases">
        <authorList>
            <person name="Hebert L."/>
            <person name="Moumen B."/>
        </authorList>
    </citation>
    <scope>NUCLEOTIDE SEQUENCE [LARGE SCALE GENOMIC DNA]</scope>
    <source>
        <strain evidence="6">OVI</strain>
    </source>
</reference>
<comment type="subcellular location">
    <subcellularLocation>
        <location evidence="1">Nucleus</location>
        <location evidence="1">Nucleolus</location>
    </subcellularLocation>
</comment>
<dbReference type="GO" id="GO:0006364">
    <property type="term" value="P:rRNA processing"/>
    <property type="evidence" value="ECO:0007669"/>
    <property type="project" value="InterPro"/>
</dbReference>
<dbReference type="InterPro" id="IPR018247">
    <property type="entry name" value="EF_Hand_1_Ca_BS"/>
</dbReference>
<dbReference type="PROSITE" id="PS00018">
    <property type="entry name" value="EF_HAND_1"/>
    <property type="match status" value="1"/>
</dbReference>
<dbReference type="AlphaFoldDB" id="A0A1G4I457"/>
<evidence type="ECO:0000256" key="3">
    <source>
        <dbReference type="ARBA" id="ARBA00023242"/>
    </source>
</evidence>
<dbReference type="EMBL" id="CZPT02000568">
    <property type="protein sequence ID" value="SCU66533.1"/>
    <property type="molecule type" value="Genomic_DNA"/>
</dbReference>
<dbReference type="Pfam" id="PF04615">
    <property type="entry name" value="Utp14"/>
    <property type="match status" value="1"/>
</dbReference>
<keyword evidence="2" id="KW-0597">Phosphoprotein</keyword>